<sequence>MNCTKNWTETNETLSNLTFANFCLFLTACTPKIQLETPEEGITINMHVVVDHRIAVQMDEKSRAVIQITDQNESKE</sequence>
<dbReference type="Proteomes" id="UP000019092">
    <property type="component" value="Chromosome"/>
</dbReference>
<dbReference type="EMBL" id="CP006955">
    <property type="protein sequence ID" value="AHG84502.1"/>
    <property type="molecule type" value="Genomic_DNA"/>
</dbReference>
<dbReference type="RefSeq" id="WP_025328977.1">
    <property type="nucleotide sequence ID" value="NZ_CP006955.1"/>
</dbReference>
<organism evidence="1 2">
    <name type="scientific">Bibersteinia trehalosi USDA-ARS-USMARC-189</name>
    <dbReference type="NCBI Taxonomy" id="1263831"/>
    <lineage>
        <taxon>Bacteria</taxon>
        <taxon>Pseudomonadati</taxon>
        <taxon>Pseudomonadota</taxon>
        <taxon>Gammaproteobacteria</taxon>
        <taxon>Pasteurellales</taxon>
        <taxon>Pasteurellaceae</taxon>
        <taxon>Bibersteinia</taxon>
    </lineage>
</organism>
<keyword evidence="2" id="KW-1185">Reference proteome</keyword>
<gene>
    <name evidence="1" type="ORF">F543_16400</name>
</gene>
<proteinExistence type="predicted"/>
<protein>
    <recommendedName>
        <fullName evidence="3">Lipoprotein</fullName>
    </recommendedName>
</protein>
<accession>A0ABM5PED1</accession>
<dbReference type="PROSITE" id="PS51257">
    <property type="entry name" value="PROKAR_LIPOPROTEIN"/>
    <property type="match status" value="1"/>
</dbReference>
<name>A0ABM5PED1_BIBTR</name>
<reference evidence="1 2" key="1">
    <citation type="submission" date="2013-12" db="EMBL/GenBank/DDBJ databases">
        <title>Annotation of the Bibersteinia trehalosi USDA-ARS-USMARC-189 complete genome.</title>
        <authorList>
            <person name="Harhay G.P."/>
            <person name="McVey S."/>
            <person name="Clawson M.L."/>
            <person name="Bono J."/>
            <person name="Heaton M.P."/>
            <person name="Chitko-Mckown C.G."/>
            <person name="Harhay D.M."/>
            <person name="Smith T.P.L."/>
        </authorList>
    </citation>
    <scope>NUCLEOTIDE SEQUENCE [LARGE SCALE GENOMIC DNA]</scope>
    <source>
        <strain evidence="1 2">USDA-ARS-USMARC-189</strain>
    </source>
</reference>
<evidence type="ECO:0000313" key="1">
    <source>
        <dbReference type="EMBL" id="AHG84502.1"/>
    </source>
</evidence>
<evidence type="ECO:0008006" key="3">
    <source>
        <dbReference type="Google" id="ProtNLM"/>
    </source>
</evidence>
<evidence type="ECO:0000313" key="2">
    <source>
        <dbReference type="Proteomes" id="UP000019092"/>
    </source>
</evidence>